<dbReference type="AlphaFoldDB" id="A0A2A9A4A8"/>
<dbReference type="Proteomes" id="UP000220032">
    <property type="component" value="Unassembled WGS sequence"/>
</dbReference>
<gene>
    <name evidence="1" type="ORF">CN307_05620</name>
</gene>
<proteinExistence type="predicted"/>
<evidence type="ECO:0000313" key="1">
    <source>
        <dbReference type="EMBL" id="PFE18658.1"/>
    </source>
</evidence>
<organism evidence="1 2">
    <name type="scientific">Bacillus cereus</name>
    <dbReference type="NCBI Taxonomy" id="1396"/>
    <lineage>
        <taxon>Bacteria</taxon>
        <taxon>Bacillati</taxon>
        <taxon>Bacillota</taxon>
        <taxon>Bacilli</taxon>
        <taxon>Bacillales</taxon>
        <taxon>Bacillaceae</taxon>
        <taxon>Bacillus</taxon>
        <taxon>Bacillus cereus group</taxon>
    </lineage>
</organism>
<comment type="caution">
    <text evidence="1">The sequence shown here is derived from an EMBL/GenBank/DDBJ whole genome shotgun (WGS) entry which is preliminary data.</text>
</comment>
<protein>
    <submittedName>
        <fullName evidence="1">Uncharacterized protein</fullName>
    </submittedName>
</protein>
<dbReference type="EMBL" id="NTRR01000005">
    <property type="protein sequence ID" value="PFE18658.1"/>
    <property type="molecule type" value="Genomic_DNA"/>
</dbReference>
<accession>A0A2A9A4A8</accession>
<evidence type="ECO:0000313" key="2">
    <source>
        <dbReference type="Proteomes" id="UP000220032"/>
    </source>
</evidence>
<name>A0A2A9A4A8_BACCE</name>
<reference evidence="1 2" key="1">
    <citation type="submission" date="2017-09" db="EMBL/GenBank/DDBJ databases">
        <title>Large-scale bioinformatics analysis of Bacillus genomes uncovers conserved roles of natural products in bacterial physiology.</title>
        <authorList>
            <consortium name="Agbiome Team Llc"/>
            <person name="Bleich R.M."/>
            <person name="Grubbs K.J."/>
            <person name="Santa Maria K.C."/>
            <person name="Allen S.E."/>
            <person name="Farag S."/>
            <person name="Shank E.A."/>
            <person name="Bowers A."/>
        </authorList>
    </citation>
    <scope>NUCLEOTIDE SEQUENCE [LARGE SCALE GENOMIC DNA]</scope>
    <source>
        <strain evidence="1 2">AFS022681</strain>
    </source>
</reference>
<sequence>MNRNKFLGISYGIYSDEEVINSKKQLFYVIAASFVIYNQEATCTVDKEKQNPLFFQYIKDKEGKVL</sequence>
<dbReference type="RefSeq" id="WP_088098139.1">
    <property type="nucleotide sequence ID" value="NZ_FMJG01000030.1"/>
</dbReference>